<evidence type="ECO:0000259" key="5">
    <source>
        <dbReference type="PROSITE" id="PS50911"/>
    </source>
</evidence>
<dbReference type="InterPro" id="IPR036505">
    <property type="entry name" value="Amidase/PGRP_sf"/>
</dbReference>
<comment type="catalytic activity">
    <reaction evidence="1">
        <text>Hydrolyzes the link between N-acetylmuramoyl residues and L-amino acid residues in certain cell-wall glycopeptides.</text>
        <dbReference type="EC" id="3.5.1.28"/>
    </reaction>
</comment>
<evidence type="ECO:0000256" key="2">
    <source>
        <dbReference type="ARBA" id="ARBA00011901"/>
    </source>
</evidence>
<dbReference type="Pfam" id="PF24246">
    <property type="entry name" value="SH3b_T"/>
    <property type="match status" value="2"/>
</dbReference>
<evidence type="ECO:0000313" key="7">
    <source>
        <dbReference type="Proteomes" id="UP000538955"/>
    </source>
</evidence>
<dbReference type="SMART" id="SM00644">
    <property type="entry name" value="Ami_2"/>
    <property type="match status" value="1"/>
</dbReference>
<dbReference type="Gene3D" id="3.40.80.10">
    <property type="entry name" value="Peptidoglycan recognition protein-like"/>
    <property type="match status" value="1"/>
</dbReference>
<dbReference type="Gene3D" id="3.90.1720.10">
    <property type="entry name" value="endopeptidase domain like (from Nostoc punctiforme)"/>
    <property type="match status" value="1"/>
</dbReference>
<comment type="caution">
    <text evidence="6">The sequence shown here is derived from an EMBL/GenBank/DDBJ whole genome shotgun (WGS) entry which is preliminary data.</text>
</comment>
<dbReference type="EMBL" id="JABBMI010000112">
    <property type="protein sequence ID" value="NMK55632.1"/>
    <property type="molecule type" value="Genomic_DNA"/>
</dbReference>
<dbReference type="RefSeq" id="WP_168992863.1">
    <property type="nucleotide sequence ID" value="NZ_JABBMI010000112.1"/>
</dbReference>
<evidence type="ECO:0000256" key="1">
    <source>
        <dbReference type="ARBA" id="ARBA00001561"/>
    </source>
</evidence>
<dbReference type="EC" id="3.5.1.28" evidence="2"/>
<dbReference type="CDD" id="cd06583">
    <property type="entry name" value="PGRP"/>
    <property type="match status" value="1"/>
</dbReference>
<sequence length="574" mass="65565">MAETWNGVKVRYDLLPIGTRRCGERLHTKNGKPSFAVMHDTGNPNTTAQDNVNYYKNSYNIDWSMVASAHIFVDDKEAIICIPVTEVAWHVLLNTTIDNQWYHADADYAAFGVEACYFTDKKRSLKSLDNAARIMAYLTKFWKINYKTEMPGHQDIQYDKQDPGNLLAACGLGRNTSHFDAYVAKYMDGAKVPKISSKKAGNKGKHKGKSTTKPTTKAYQDAVNYMYSMKGRYIDFDRMYGEQCMDVAVDYVYHVTNNTVRLWGNAKDAINNVFPKGWKIVKNTPNFVPPVGAIGVCTAGIYATYGHIYLVWDNSGGTVTQTVLEQNFDGNHNTPAKLRVDNFAGTTHYIIPSFVDGSYDVNKIKEVELRKGKKQTNDKRVPKHLTWSKTPHYLAKADSLGATICKSAKNGYMNKTNLVYNAGYSPFYVYEVRDGWARVYSESSNYWVWHERLIITKTYKAKNTRESSKASKQTKEMKKIANKSKPKLSVHQIPPTKLKWRKNKYFAARTDALGATILQRHGGKGNYTWNKTNITYGRGQLFYVYEIIDGWCRVHGASDNYWVWHERLRITKLY</sequence>
<name>A0ABX1SVD5_STACP</name>
<evidence type="ECO:0000256" key="4">
    <source>
        <dbReference type="ARBA" id="ARBA00023316"/>
    </source>
</evidence>
<keyword evidence="3" id="KW-0378">Hydrolase</keyword>
<dbReference type="InterPro" id="IPR002502">
    <property type="entry name" value="Amidase_domain"/>
</dbReference>
<dbReference type="InterPro" id="IPR038765">
    <property type="entry name" value="Papain-like_cys_pep_sf"/>
</dbReference>
<keyword evidence="7" id="KW-1185">Reference proteome</keyword>
<dbReference type="Proteomes" id="UP000538955">
    <property type="component" value="Unassembled WGS sequence"/>
</dbReference>
<dbReference type="InterPro" id="IPR051206">
    <property type="entry name" value="NAMLAA_amidase_2"/>
</dbReference>
<dbReference type="InterPro" id="IPR007921">
    <property type="entry name" value="CHAP_dom"/>
</dbReference>
<dbReference type="Pfam" id="PF01510">
    <property type="entry name" value="Amidase_2"/>
    <property type="match status" value="1"/>
</dbReference>
<organism evidence="6 7">
    <name type="scientific">Staphylococcus capitis</name>
    <dbReference type="NCBI Taxonomy" id="29388"/>
    <lineage>
        <taxon>Bacteria</taxon>
        <taxon>Bacillati</taxon>
        <taxon>Bacillota</taxon>
        <taxon>Bacilli</taxon>
        <taxon>Bacillales</taxon>
        <taxon>Staphylococcaceae</taxon>
        <taxon>Staphylococcus</taxon>
    </lineage>
</organism>
<dbReference type="PANTHER" id="PTHR30417:SF1">
    <property type="entry name" value="N-ACETYLMURAMOYL-L-ALANINE AMIDASE AMID"/>
    <property type="match status" value="1"/>
</dbReference>
<proteinExistence type="predicted"/>
<dbReference type="PANTHER" id="PTHR30417">
    <property type="entry name" value="N-ACETYLMURAMOYL-L-ALANINE AMIDASE AMID"/>
    <property type="match status" value="1"/>
</dbReference>
<reference evidence="6 7" key="1">
    <citation type="submission" date="2020-04" db="EMBL/GenBank/DDBJ databases">
        <title>The Epidemiology and Molecular Characteristics of Linezolid-Resistant Staphylococcus capitis in Huashan Hospital, Shanghai.</title>
        <authorList>
            <person name="Ding L."/>
            <person name="Li P."/>
            <person name="Yang Y."/>
            <person name="Lin D."/>
            <person name="Xu X."/>
        </authorList>
    </citation>
    <scope>NUCLEOTIDE SEQUENCE [LARGE SCALE GENOMIC DNA]</scope>
    <source>
        <strain evidence="6 7">17-84</strain>
    </source>
</reference>
<dbReference type="Pfam" id="PF05257">
    <property type="entry name" value="CHAP"/>
    <property type="match status" value="1"/>
</dbReference>
<evidence type="ECO:0000313" key="6">
    <source>
        <dbReference type="EMBL" id="NMK55632.1"/>
    </source>
</evidence>
<accession>A0ABX1SVD5</accession>
<dbReference type="InterPro" id="IPR057505">
    <property type="entry name" value="SH3b_T_C"/>
</dbReference>
<keyword evidence="4" id="KW-0961">Cell wall biogenesis/degradation</keyword>
<evidence type="ECO:0000256" key="3">
    <source>
        <dbReference type="ARBA" id="ARBA00022801"/>
    </source>
</evidence>
<dbReference type="SUPFAM" id="SSF54001">
    <property type="entry name" value="Cysteine proteinases"/>
    <property type="match status" value="1"/>
</dbReference>
<dbReference type="SUPFAM" id="SSF55846">
    <property type="entry name" value="N-acetylmuramoyl-L-alanine amidase-like"/>
    <property type="match status" value="1"/>
</dbReference>
<protein>
    <recommendedName>
        <fullName evidence="2">N-acetylmuramoyl-L-alanine amidase</fullName>
        <ecNumber evidence="2">3.5.1.28</ecNumber>
    </recommendedName>
</protein>
<gene>
    <name evidence="6" type="ORF">HHM24_13000</name>
</gene>
<dbReference type="PROSITE" id="PS50911">
    <property type="entry name" value="CHAP"/>
    <property type="match status" value="1"/>
</dbReference>
<feature type="domain" description="Peptidase C51" evidence="5">
    <location>
        <begin position="219"/>
        <end position="351"/>
    </location>
</feature>